<feature type="modified residue" description="2-(S-cysteinyl)pyruvic acid O-phosphothioketal" evidence="13">
    <location>
        <position position="118"/>
    </location>
</feature>
<dbReference type="HAMAP" id="MF_00111">
    <property type="entry name" value="MurA"/>
    <property type="match status" value="1"/>
</dbReference>
<dbReference type="InterPro" id="IPR050068">
    <property type="entry name" value="MurA_subfamily"/>
</dbReference>
<keyword evidence="6 13" id="KW-0133">Cell shape</keyword>
<evidence type="ECO:0000259" key="14">
    <source>
        <dbReference type="Pfam" id="PF00275"/>
    </source>
</evidence>
<comment type="subcellular location">
    <subcellularLocation>
        <location evidence="1 13">Cytoplasm</location>
    </subcellularLocation>
</comment>
<evidence type="ECO:0000256" key="10">
    <source>
        <dbReference type="ARBA" id="ARBA00037534"/>
    </source>
</evidence>
<dbReference type="NCBIfam" id="TIGR01072">
    <property type="entry name" value="murA"/>
    <property type="match status" value="1"/>
</dbReference>
<proteinExistence type="inferred from homology"/>
<keyword evidence="16" id="KW-1185">Reference proteome</keyword>
<feature type="binding site" evidence="13">
    <location>
        <position position="309"/>
    </location>
    <ligand>
        <name>UDP-N-acetyl-alpha-D-glucosamine</name>
        <dbReference type="ChEBI" id="CHEBI:57705"/>
    </ligand>
</feature>
<evidence type="ECO:0000256" key="8">
    <source>
        <dbReference type="ARBA" id="ARBA00023306"/>
    </source>
</evidence>
<evidence type="ECO:0000256" key="12">
    <source>
        <dbReference type="ARBA" id="ARBA00047527"/>
    </source>
</evidence>
<evidence type="ECO:0000256" key="4">
    <source>
        <dbReference type="ARBA" id="ARBA00022618"/>
    </source>
</evidence>
<dbReference type="UniPathway" id="UPA00219"/>
<evidence type="ECO:0000256" key="5">
    <source>
        <dbReference type="ARBA" id="ARBA00022679"/>
    </source>
</evidence>
<dbReference type="GO" id="GO:0008360">
    <property type="term" value="P:regulation of cell shape"/>
    <property type="evidence" value="ECO:0007669"/>
    <property type="project" value="UniProtKB-KW"/>
</dbReference>
<evidence type="ECO:0000256" key="6">
    <source>
        <dbReference type="ARBA" id="ARBA00022960"/>
    </source>
</evidence>
<gene>
    <name evidence="13" type="primary">murA</name>
    <name evidence="15" type="ORF">JI75_01715</name>
</gene>
<dbReference type="AlphaFoldDB" id="A0A0A8B935"/>
<dbReference type="Gene3D" id="3.65.10.10">
    <property type="entry name" value="Enolpyruvate transferase domain"/>
    <property type="match status" value="2"/>
</dbReference>
<dbReference type="PANTHER" id="PTHR43783:SF1">
    <property type="entry name" value="UDP-N-ACETYLGLUCOSAMINE 1-CARBOXYVINYLTRANSFERASE"/>
    <property type="match status" value="1"/>
</dbReference>
<comment type="caution">
    <text evidence="13">Lacks conserved residue(s) required for the propagation of feature annotation.</text>
</comment>
<comment type="pathway">
    <text evidence="2 13">Cell wall biogenesis; peptidoglycan biosynthesis.</text>
</comment>
<evidence type="ECO:0000256" key="1">
    <source>
        <dbReference type="ARBA" id="ARBA00004496"/>
    </source>
</evidence>
<keyword evidence="13" id="KW-0670">Pyruvate</keyword>
<keyword evidence="4 13" id="KW-0132">Cell division</keyword>
<dbReference type="RefSeq" id="WP_039688247.1">
    <property type="nucleotide sequence ID" value="NZ_CP009302.1"/>
</dbReference>
<evidence type="ECO:0000256" key="11">
    <source>
        <dbReference type="ARBA" id="ARBA00038367"/>
    </source>
</evidence>
<dbReference type="InterPro" id="IPR013792">
    <property type="entry name" value="RNA3'P_cycl/enolpyr_Trfase_a/b"/>
</dbReference>
<keyword evidence="3 13" id="KW-0963">Cytoplasm</keyword>
<organism evidence="15 16">
    <name type="scientific">Berryella intestinalis</name>
    <dbReference type="NCBI Taxonomy" id="1531429"/>
    <lineage>
        <taxon>Bacteria</taxon>
        <taxon>Bacillati</taxon>
        <taxon>Actinomycetota</taxon>
        <taxon>Coriobacteriia</taxon>
        <taxon>Eggerthellales</taxon>
        <taxon>Eggerthellaceae</taxon>
        <taxon>Berryella</taxon>
    </lineage>
</organism>
<feature type="binding site" evidence="13">
    <location>
        <position position="94"/>
    </location>
    <ligand>
        <name>UDP-N-acetyl-alpha-D-glucosamine</name>
        <dbReference type="ChEBI" id="CHEBI:57705"/>
    </ligand>
</feature>
<dbReference type="EMBL" id="CP009302">
    <property type="protein sequence ID" value="AJC11592.1"/>
    <property type="molecule type" value="Genomic_DNA"/>
</dbReference>
<keyword evidence="7 13" id="KW-0573">Peptidoglycan synthesis</keyword>
<evidence type="ECO:0000313" key="15">
    <source>
        <dbReference type="EMBL" id="AJC11592.1"/>
    </source>
</evidence>
<name>A0A0A8B935_9ACTN</name>
<dbReference type="HOGENOM" id="CLU_027387_0_0_11"/>
<dbReference type="GO" id="GO:0009252">
    <property type="term" value="P:peptidoglycan biosynthetic process"/>
    <property type="evidence" value="ECO:0007669"/>
    <property type="project" value="UniProtKB-UniRule"/>
</dbReference>
<dbReference type="GO" id="GO:0008760">
    <property type="term" value="F:UDP-N-acetylglucosamine 1-carboxyvinyltransferase activity"/>
    <property type="evidence" value="ECO:0007669"/>
    <property type="project" value="UniProtKB-UniRule"/>
</dbReference>
<dbReference type="InterPro" id="IPR005750">
    <property type="entry name" value="UDP_GlcNAc_COvinyl_MurA"/>
</dbReference>
<feature type="binding site" evidence="13">
    <location>
        <position position="331"/>
    </location>
    <ligand>
        <name>UDP-N-acetyl-alpha-D-glucosamine</name>
        <dbReference type="ChEBI" id="CHEBI:57705"/>
    </ligand>
</feature>
<dbReference type="PANTHER" id="PTHR43783">
    <property type="entry name" value="UDP-N-ACETYLGLUCOSAMINE 1-CARBOXYVINYLTRANSFERASE"/>
    <property type="match status" value="1"/>
</dbReference>
<dbReference type="OrthoDB" id="9803760at2"/>
<dbReference type="GO" id="GO:0019277">
    <property type="term" value="P:UDP-N-acetylgalactosamine biosynthetic process"/>
    <property type="evidence" value="ECO:0007669"/>
    <property type="project" value="InterPro"/>
</dbReference>
<evidence type="ECO:0000256" key="7">
    <source>
        <dbReference type="ARBA" id="ARBA00022984"/>
    </source>
</evidence>
<dbReference type="GO" id="GO:0071555">
    <property type="term" value="P:cell wall organization"/>
    <property type="evidence" value="ECO:0007669"/>
    <property type="project" value="UniProtKB-KW"/>
</dbReference>
<sequence>MSEEIILVRGNNTLSGEVRVSGAKNSALKLIAASLLGQGTCIIRNVPDISDIRIMSEVLRQLGAPVEREGHTLTIDTSSVERFETPYELVSKMRASISILGPLVGRFGKAHVAMPGGCQIGARKIDMHLKGLEALGVEFVTEHGFLKATTPRGLHGAHVVLDFPSVGATENLLMAAVTAEGATQIENAAREPEIVDLATMLNEMGARVSGAGSSLIEIEGVALSSMHPCEHATCGDRIEAGTFLVGGALTGGPVTVRGVDPSFLRMALMKLELMGCDVEQGSDWVTVSRTRPLSPVDIQTLPHPGFPTDLQAQFMLLAARAEGASVITENVFENRFMFASELMRMGADIVIEDHHALVRGVDRLQGAPVTSTDLRAGAALVLAGVVAEGETRVRKVAHIDRGYEDYVGKLRSLGVDVQRVVEGAFGDDIR</sequence>
<keyword evidence="9 13" id="KW-0961">Cell wall biogenesis/degradation</keyword>
<dbReference type="GO" id="GO:0051301">
    <property type="term" value="P:cell division"/>
    <property type="evidence" value="ECO:0007669"/>
    <property type="project" value="UniProtKB-KW"/>
</dbReference>
<dbReference type="NCBIfam" id="NF006873">
    <property type="entry name" value="PRK09369.1"/>
    <property type="match status" value="1"/>
</dbReference>
<dbReference type="Proteomes" id="UP000031121">
    <property type="component" value="Chromosome"/>
</dbReference>
<dbReference type="Pfam" id="PF00275">
    <property type="entry name" value="EPSP_synthase"/>
    <property type="match status" value="1"/>
</dbReference>
<dbReference type="InterPro" id="IPR036968">
    <property type="entry name" value="Enolpyruvate_Tfrase_sf"/>
</dbReference>
<dbReference type="STRING" id="1531429.JI75_01715"/>
<accession>A0A0A8B935</accession>
<dbReference type="SUPFAM" id="SSF55205">
    <property type="entry name" value="EPT/RTPC-like"/>
    <property type="match status" value="1"/>
</dbReference>
<evidence type="ECO:0000256" key="9">
    <source>
        <dbReference type="ARBA" id="ARBA00023316"/>
    </source>
</evidence>
<dbReference type="InterPro" id="IPR001986">
    <property type="entry name" value="Enolpyruvate_Tfrase_dom"/>
</dbReference>
<evidence type="ECO:0000256" key="3">
    <source>
        <dbReference type="ARBA" id="ARBA00022490"/>
    </source>
</evidence>
<dbReference type="FunFam" id="3.65.10.10:FF:000001">
    <property type="entry name" value="UDP-N-acetylglucosamine 1-carboxyvinyltransferase"/>
    <property type="match status" value="1"/>
</dbReference>
<comment type="function">
    <text evidence="10 13">Cell wall formation. Adds enolpyruvyl to UDP-N-acetylglucosamine.</text>
</comment>
<keyword evidence="5 13" id="KW-0808">Transferase</keyword>
<feature type="domain" description="Enolpyruvate transferase" evidence="14">
    <location>
        <begin position="9"/>
        <end position="410"/>
    </location>
</feature>
<reference evidence="16" key="1">
    <citation type="submission" date="2014-08" db="EMBL/GenBank/DDBJ databases">
        <title>Coriobacteriaceae sp. complete genome.</title>
        <authorList>
            <person name="Looft T."/>
            <person name="Bayles D.O."/>
            <person name="Stanton T.B."/>
        </authorList>
    </citation>
    <scope>NUCLEOTIDE SEQUENCE [LARGE SCALE GENOMIC DNA]</scope>
    <source>
        <strain evidence="16">68-1-3</strain>
    </source>
</reference>
<dbReference type="KEGG" id="cbac:JI75_01715"/>
<dbReference type="GO" id="GO:0005737">
    <property type="term" value="C:cytoplasm"/>
    <property type="evidence" value="ECO:0007669"/>
    <property type="project" value="UniProtKB-SubCell"/>
</dbReference>
<feature type="active site" description="Proton donor" evidence="13">
    <location>
        <position position="118"/>
    </location>
</feature>
<keyword evidence="8 13" id="KW-0131">Cell cycle</keyword>
<comment type="catalytic activity">
    <reaction evidence="12 13">
        <text>phosphoenolpyruvate + UDP-N-acetyl-alpha-D-glucosamine = UDP-N-acetyl-3-O-(1-carboxyvinyl)-alpha-D-glucosamine + phosphate</text>
        <dbReference type="Rhea" id="RHEA:18681"/>
        <dbReference type="ChEBI" id="CHEBI:43474"/>
        <dbReference type="ChEBI" id="CHEBI:57705"/>
        <dbReference type="ChEBI" id="CHEBI:58702"/>
        <dbReference type="ChEBI" id="CHEBI:68483"/>
        <dbReference type="EC" id="2.5.1.7"/>
    </reaction>
</comment>
<evidence type="ECO:0000256" key="2">
    <source>
        <dbReference type="ARBA" id="ARBA00004752"/>
    </source>
</evidence>
<feature type="binding site" evidence="13">
    <location>
        <begin position="24"/>
        <end position="25"/>
    </location>
    <ligand>
        <name>phosphoenolpyruvate</name>
        <dbReference type="ChEBI" id="CHEBI:58702"/>
    </ligand>
</feature>
<evidence type="ECO:0000256" key="13">
    <source>
        <dbReference type="HAMAP-Rule" id="MF_00111"/>
    </source>
</evidence>
<comment type="similarity">
    <text evidence="11 13">Belongs to the EPSP synthase family. MurA subfamily.</text>
</comment>
<dbReference type="EC" id="2.5.1.7" evidence="13"/>
<evidence type="ECO:0000313" key="16">
    <source>
        <dbReference type="Proteomes" id="UP000031121"/>
    </source>
</evidence>
<reference evidence="15 16" key="2">
    <citation type="journal article" date="2015" name="Genome Announc.">
        <title>Complete Genome Sequence of Coriobacteriaceae Strain 68-1-3, a Novel Mucus-Degrading Isolate from the Swine Intestinal Tract.</title>
        <authorList>
            <person name="Looft T."/>
            <person name="Bayles D.O."/>
            <person name="Alt D.P."/>
            <person name="Stanton T.B."/>
        </authorList>
    </citation>
    <scope>NUCLEOTIDE SEQUENCE [LARGE SCALE GENOMIC DNA]</scope>
    <source>
        <strain evidence="15 16">68-1-3</strain>
    </source>
</reference>
<dbReference type="CDD" id="cd01555">
    <property type="entry name" value="UdpNAET"/>
    <property type="match status" value="1"/>
</dbReference>
<protein>
    <recommendedName>
        <fullName evidence="13">UDP-N-acetylglucosamine 1-carboxyvinyltransferase</fullName>
        <ecNumber evidence="13">2.5.1.7</ecNumber>
    </recommendedName>
    <alternativeName>
        <fullName evidence="13">Enoylpyruvate transferase</fullName>
    </alternativeName>
    <alternativeName>
        <fullName evidence="13">UDP-N-acetylglucosamine enolpyruvyl transferase</fullName>
        <shortName evidence="13">EPT</shortName>
    </alternativeName>
</protein>